<accession>U7DDM7</accession>
<dbReference type="InterPro" id="IPR029026">
    <property type="entry name" value="tRNA_m1G_MTases_N"/>
</dbReference>
<dbReference type="EMBL" id="ASJR01000003">
    <property type="protein sequence ID" value="ERP38996.1"/>
    <property type="molecule type" value="Genomic_DNA"/>
</dbReference>
<dbReference type="AlphaFoldDB" id="U7DDM7"/>
<feature type="domain" description="tRNA/rRNA methyltransferase SpoU type" evidence="3">
    <location>
        <begin position="34"/>
        <end position="175"/>
    </location>
</feature>
<evidence type="ECO:0000313" key="4">
    <source>
        <dbReference type="EMBL" id="ERP38996.1"/>
    </source>
</evidence>
<evidence type="ECO:0000313" key="5">
    <source>
        <dbReference type="Proteomes" id="UP000017148"/>
    </source>
</evidence>
<dbReference type="Gene3D" id="3.40.1280.10">
    <property type="match status" value="1"/>
</dbReference>
<dbReference type="GO" id="GO:0032259">
    <property type="term" value="P:methylation"/>
    <property type="evidence" value="ECO:0007669"/>
    <property type="project" value="UniProtKB-KW"/>
</dbReference>
<protein>
    <submittedName>
        <fullName evidence="4">RNA methylase, SpoU family</fullName>
    </submittedName>
</protein>
<dbReference type="STRING" id="1313304.CALK_0488"/>
<dbReference type="PANTHER" id="PTHR43191">
    <property type="entry name" value="RRNA METHYLTRANSFERASE 3"/>
    <property type="match status" value="1"/>
</dbReference>
<dbReference type="InterPro" id="IPR029028">
    <property type="entry name" value="Alpha/beta_knot_MTases"/>
</dbReference>
<evidence type="ECO:0000256" key="2">
    <source>
        <dbReference type="ARBA" id="ARBA00022679"/>
    </source>
</evidence>
<evidence type="ECO:0000259" key="3">
    <source>
        <dbReference type="Pfam" id="PF00588"/>
    </source>
</evidence>
<gene>
    <name evidence="4" type="ORF">CALK_0488</name>
</gene>
<dbReference type="PANTHER" id="PTHR43191:SF7">
    <property type="entry name" value="OBP33PEP LIKE PROTEIN"/>
    <property type="match status" value="1"/>
</dbReference>
<dbReference type="CDD" id="cd18097">
    <property type="entry name" value="SpoU-like"/>
    <property type="match status" value="1"/>
</dbReference>
<organism evidence="4 5">
    <name type="scientific">Chitinivibrio alkaliphilus ACht1</name>
    <dbReference type="NCBI Taxonomy" id="1313304"/>
    <lineage>
        <taxon>Bacteria</taxon>
        <taxon>Pseudomonadati</taxon>
        <taxon>Fibrobacterota</taxon>
        <taxon>Chitinivibrionia</taxon>
        <taxon>Chitinivibrionales</taxon>
        <taxon>Chitinivibrionaceae</taxon>
        <taxon>Chitinivibrio</taxon>
    </lineage>
</organism>
<reference evidence="4 5" key="1">
    <citation type="journal article" date="2013" name="Environ. Microbiol.">
        <title>Genome analysis of Chitinivibrio alkaliphilus gen. nov., sp. nov., a novel extremely haloalkaliphilic anaerobic chitinolytic bacterium from the candidate phylum Termite Group 3.</title>
        <authorList>
            <person name="Sorokin D.Y."/>
            <person name="Gumerov V.M."/>
            <person name="Rakitin A.L."/>
            <person name="Beletsky A.V."/>
            <person name="Damste J.S."/>
            <person name="Muyzer G."/>
            <person name="Mardanov A.V."/>
            <person name="Ravin N.V."/>
        </authorList>
    </citation>
    <scope>NUCLEOTIDE SEQUENCE [LARGE SCALE GENOMIC DNA]</scope>
    <source>
        <strain evidence="4 5">ACht1</strain>
    </source>
</reference>
<dbReference type="GO" id="GO:0006396">
    <property type="term" value="P:RNA processing"/>
    <property type="evidence" value="ECO:0007669"/>
    <property type="project" value="InterPro"/>
</dbReference>
<dbReference type="Proteomes" id="UP000017148">
    <property type="component" value="Unassembled WGS sequence"/>
</dbReference>
<evidence type="ECO:0000256" key="1">
    <source>
        <dbReference type="ARBA" id="ARBA00022603"/>
    </source>
</evidence>
<dbReference type="InterPro" id="IPR051259">
    <property type="entry name" value="rRNA_Methyltransferase"/>
</dbReference>
<keyword evidence="1 4" id="KW-0489">Methyltransferase</keyword>
<keyword evidence="2" id="KW-0808">Transferase</keyword>
<dbReference type="SUPFAM" id="SSF75217">
    <property type="entry name" value="alpha/beta knot"/>
    <property type="match status" value="1"/>
</dbReference>
<dbReference type="InterPro" id="IPR001537">
    <property type="entry name" value="SpoU_MeTrfase"/>
</dbReference>
<dbReference type="eggNOG" id="COG0566">
    <property type="taxonomic scope" value="Bacteria"/>
</dbReference>
<keyword evidence="5" id="KW-1185">Reference proteome</keyword>
<dbReference type="GO" id="GO:0008173">
    <property type="term" value="F:RNA methyltransferase activity"/>
    <property type="evidence" value="ECO:0007669"/>
    <property type="project" value="InterPro"/>
</dbReference>
<dbReference type="GO" id="GO:0003723">
    <property type="term" value="F:RNA binding"/>
    <property type="evidence" value="ECO:0007669"/>
    <property type="project" value="InterPro"/>
</dbReference>
<dbReference type="Pfam" id="PF00588">
    <property type="entry name" value="SpoU_methylase"/>
    <property type="match status" value="1"/>
</dbReference>
<proteinExistence type="predicted"/>
<name>U7DDM7_9BACT</name>
<sequence>MALKKGDMETNFTVRTFDVDIPVEEYRALPRHNLYIILDNLRSAFNVGAIFRLADTMRVAELFLCGYTAYPPHTKLAKTSLGTIDYVPWRHFPTTMDAVAHCRAQDIHLWGAETTSHSHLYTEVRPPRKVALILGNEALGISEPVLKACDLLIEIPTFGYKNSLNVATACSVLGYTILEKMEVFTERNTP</sequence>
<comment type="caution">
    <text evidence="4">The sequence shown here is derived from an EMBL/GenBank/DDBJ whole genome shotgun (WGS) entry which is preliminary data.</text>
</comment>